<dbReference type="Gene3D" id="3.40.50.2000">
    <property type="entry name" value="Glycogen Phosphorylase B"/>
    <property type="match status" value="2"/>
</dbReference>
<dbReference type="Proteomes" id="UP000233767">
    <property type="component" value="Unassembled WGS sequence"/>
</dbReference>
<evidence type="ECO:0000313" key="6">
    <source>
        <dbReference type="Proteomes" id="UP000233767"/>
    </source>
</evidence>
<reference evidence="5 7" key="2">
    <citation type="submission" date="2018-10" db="EMBL/GenBank/DDBJ databases">
        <title>Genomic Encyclopedia of Archaeal and Bacterial Type Strains, Phase II (KMG-II): from individual species to whole genera.</title>
        <authorList>
            <person name="Goeker M."/>
        </authorList>
    </citation>
    <scope>NUCLEOTIDE SEQUENCE [LARGE SCALE GENOMIC DNA]</scope>
    <source>
        <strain evidence="5 7">DSM 21886</strain>
    </source>
</reference>
<gene>
    <name evidence="4" type="ORF">B0G92_1421</name>
    <name evidence="5" type="ORF">CLV50_0083</name>
</gene>
<dbReference type="EMBL" id="PJND01000007">
    <property type="protein sequence ID" value="PKW29776.1"/>
    <property type="molecule type" value="Genomic_DNA"/>
</dbReference>
<dbReference type="Proteomes" id="UP000275027">
    <property type="component" value="Unassembled WGS sequence"/>
</dbReference>
<proteinExistence type="predicted"/>
<keyword evidence="6" id="KW-1185">Reference proteome</keyword>
<organism evidence="5 7">
    <name type="scientific">Flavobacterium lindanitolerans</name>
    <dbReference type="NCBI Taxonomy" id="428988"/>
    <lineage>
        <taxon>Bacteria</taxon>
        <taxon>Pseudomonadati</taxon>
        <taxon>Bacteroidota</taxon>
        <taxon>Flavobacteriia</taxon>
        <taxon>Flavobacteriales</taxon>
        <taxon>Flavobacteriaceae</taxon>
        <taxon>Flavobacterium</taxon>
    </lineage>
</organism>
<dbReference type="InterPro" id="IPR028098">
    <property type="entry name" value="Glyco_trans_4-like_N"/>
</dbReference>
<evidence type="ECO:0000256" key="1">
    <source>
        <dbReference type="ARBA" id="ARBA00022679"/>
    </source>
</evidence>
<dbReference type="GO" id="GO:0009103">
    <property type="term" value="P:lipopolysaccharide biosynthetic process"/>
    <property type="evidence" value="ECO:0007669"/>
    <property type="project" value="TreeGrafter"/>
</dbReference>
<dbReference type="PANTHER" id="PTHR46401:SF2">
    <property type="entry name" value="GLYCOSYLTRANSFERASE WBBK-RELATED"/>
    <property type="match status" value="1"/>
</dbReference>
<dbReference type="EMBL" id="RCCB01000010">
    <property type="protein sequence ID" value="RLJ34723.1"/>
    <property type="molecule type" value="Genomic_DNA"/>
</dbReference>
<evidence type="ECO:0008006" key="8">
    <source>
        <dbReference type="Google" id="ProtNLM"/>
    </source>
</evidence>
<accession>A0A497VDE1</accession>
<evidence type="ECO:0000259" key="3">
    <source>
        <dbReference type="Pfam" id="PF13439"/>
    </source>
</evidence>
<evidence type="ECO:0000313" key="5">
    <source>
        <dbReference type="EMBL" id="RLJ34723.1"/>
    </source>
</evidence>
<protein>
    <recommendedName>
        <fullName evidence="8">Glycosyltransferase involved in cell wall biosynthesis</fullName>
    </recommendedName>
</protein>
<dbReference type="AlphaFoldDB" id="A0A497VDE1"/>
<evidence type="ECO:0000313" key="7">
    <source>
        <dbReference type="Proteomes" id="UP000275027"/>
    </source>
</evidence>
<dbReference type="InterPro" id="IPR001296">
    <property type="entry name" value="Glyco_trans_1"/>
</dbReference>
<dbReference type="PANTHER" id="PTHR46401">
    <property type="entry name" value="GLYCOSYLTRANSFERASE WBBK-RELATED"/>
    <property type="match status" value="1"/>
</dbReference>
<dbReference type="CDD" id="cd03801">
    <property type="entry name" value="GT4_PimA-like"/>
    <property type="match status" value="1"/>
</dbReference>
<feature type="domain" description="Glycosyl transferase family 1" evidence="2">
    <location>
        <begin position="208"/>
        <end position="362"/>
    </location>
</feature>
<evidence type="ECO:0000259" key="2">
    <source>
        <dbReference type="Pfam" id="PF00534"/>
    </source>
</evidence>
<feature type="domain" description="Glycosyltransferase subfamily 4-like N-terminal" evidence="3">
    <location>
        <begin position="15"/>
        <end position="175"/>
    </location>
</feature>
<evidence type="ECO:0000313" key="4">
    <source>
        <dbReference type="EMBL" id="PKW29776.1"/>
    </source>
</evidence>
<reference evidence="4 6" key="1">
    <citation type="submission" date="2017-12" db="EMBL/GenBank/DDBJ databases">
        <title>Genomic Encyclopedia of Type Strains, Phase III (KMG-III): the genomes of soil and plant-associated and newly described type strains.</title>
        <authorList>
            <person name="Whitman W."/>
        </authorList>
    </citation>
    <scope>NUCLEOTIDE SEQUENCE [LARGE SCALE GENOMIC DNA]</scope>
    <source>
        <strain evidence="4 6">IP-10</strain>
    </source>
</reference>
<sequence length="409" mass="47289">MKILHIYREKNKGQIGGVEYHIKYLAQQQQKLGLIPSVMTYSLSNRDYLTVENRNGIDWYLLEIKDPIYKIAQQLKEFESGGLGFTITPFDRIRQNLRISKKLNLIKDIHPDIIHQHDYLSSVRLSKKVSKKFMIIFTNHYGEYLFLKKTKITRYFQQRFLAHFNAIIAPSHNLLPSQNNSYFIPNGFDTDGFREIGSKEKLKLKTVQKLEEKVVFLCARRWAPTKGVLYLAKALNLLSDDIKQKSVFLFAGNDAEDFPIYRKQVQAELDQSVGVDFRLYGNVDHDGLIPLINISDIGVIPSLMEGMSLFSIELISCGIPVLATDVGGLPEIIKTNENGWLVPQKNAQKIAEEITRIVSNWPDTNLPIKTLEFRKKYSWETIAQQTLEIYKNVNKHESINRHWNKTRSN</sequence>
<keyword evidence="1" id="KW-0808">Transferase</keyword>
<dbReference type="RefSeq" id="WP_101471571.1">
    <property type="nucleotide sequence ID" value="NZ_PJND01000007.1"/>
</dbReference>
<comment type="caution">
    <text evidence="5">The sequence shown here is derived from an EMBL/GenBank/DDBJ whole genome shotgun (WGS) entry which is preliminary data.</text>
</comment>
<dbReference type="Pfam" id="PF13439">
    <property type="entry name" value="Glyco_transf_4"/>
    <property type="match status" value="1"/>
</dbReference>
<dbReference type="GO" id="GO:0016757">
    <property type="term" value="F:glycosyltransferase activity"/>
    <property type="evidence" value="ECO:0007669"/>
    <property type="project" value="InterPro"/>
</dbReference>
<dbReference type="SUPFAM" id="SSF53756">
    <property type="entry name" value="UDP-Glycosyltransferase/glycogen phosphorylase"/>
    <property type="match status" value="1"/>
</dbReference>
<dbReference type="Pfam" id="PF00534">
    <property type="entry name" value="Glycos_transf_1"/>
    <property type="match status" value="1"/>
</dbReference>
<name>A0A497VDE1_9FLAO</name>